<evidence type="ECO:0000313" key="2">
    <source>
        <dbReference type="Proteomes" id="UP000467385"/>
    </source>
</evidence>
<organism evidence="1 2">
    <name type="scientific">Mycobacterium conspicuum</name>
    <dbReference type="NCBI Taxonomy" id="44010"/>
    <lineage>
        <taxon>Bacteria</taxon>
        <taxon>Bacillati</taxon>
        <taxon>Actinomycetota</taxon>
        <taxon>Actinomycetes</taxon>
        <taxon>Mycobacteriales</taxon>
        <taxon>Mycobacteriaceae</taxon>
        <taxon>Mycobacterium</taxon>
    </lineage>
</organism>
<reference evidence="1 2" key="1">
    <citation type="journal article" date="2019" name="Emerg. Microbes Infect.">
        <title>Comprehensive subspecies identification of 175 nontuberculous mycobacteria species based on 7547 genomic profiles.</title>
        <authorList>
            <person name="Matsumoto Y."/>
            <person name="Kinjo T."/>
            <person name="Motooka D."/>
            <person name="Nabeya D."/>
            <person name="Jung N."/>
            <person name="Uechi K."/>
            <person name="Horii T."/>
            <person name="Iida T."/>
            <person name="Fujita J."/>
            <person name="Nakamura S."/>
        </authorList>
    </citation>
    <scope>NUCLEOTIDE SEQUENCE [LARGE SCALE GENOMIC DNA]</scope>
    <source>
        <strain evidence="1 2">JCM 14738</strain>
    </source>
</reference>
<sequence>MSFAVAVVVPPNHHDISGGAFNEVAEALHHGLLALGHDSVLTNRLDLDDRRTIVLGGNLLVQYAMAPPKNPIFYNLEQLGNDLPWMTMPEFVDLFRRYPHWDYSQANIEYLAARGLPRPTHVPIGYVPELTRIPPVTEDIDVLFYGALNGRRYAVLRELHDRGLRVKWLTGAYGASRDAWIARSKIVLNIHYWEAKIFEITRVSYLLANRRAVVSERGADPTLEREFQGGIALADYDELVDRCVELVGDERARRELAERGYQAFAARDQAAILDRALSEGPVARDVPCVDVRLDGNGRSADDQLSDRLQFTFGLFKHKSAQERDWLLAKVKRNPEDARSVFFLAETYCRMEDFDNARRWCERRIEMGGCDEEVYWAMYRLADSMSNLGEPWPDVQDAYLKAWKFRPTRAEALHALAYRCRAEQRYWPGYLFAQRAAEIPFPDEDLFVPRYAEIYAWRAIDEQAVCASQLGQHVEAFGLCRRLLARPDLPDPDRQRIATNRDFSVPTMLEAAAPYPEAVAQSLGAGPGEAGVTVSLVAGPDRETTEQTVNSFLNCCLDVSRIGRFVVLDTGLSASDRAKLRKRYGFLEFARRRSGDKPAPVLAQLRAQIDGRFWLHLGAGWRFFAPENFITRLTAVLDAEPQVFQVGINFEDAVTLTGACAAEDAVRRAADAGRYLLTDRLASGPAMFDTARLDRSRGAPSSGAALRTASLDEVLCISYRIGA</sequence>
<gene>
    <name evidence="1" type="ORF">MCNS_39760</name>
</gene>
<name>A0A7I7YIV6_9MYCO</name>
<dbReference type="Proteomes" id="UP000467385">
    <property type="component" value="Chromosome"/>
</dbReference>
<dbReference type="RefSeq" id="WP_139825343.1">
    <property type="nucleotide sequence ID" value="NZ_AP022613.1"/>
</dbReference>
<accession>A0A7I7YIV6</accession>
<dbReference type="AlphaFoldDB" id="A0A7I7YIV6"/>
<proteinExistence type="predicted"/>
<dbReference type="EMBL" id="AP022613">
    <property type="protein sequence ID" value="BBZ40913.1"/>
    <property type="molecule type" value="Genomic_DNA"/>
</dbReference>
<dbReference type="Gene3D" id="1.25.40.10">
    <property type="entry name" value="Tetratricopeptide repeat domain"/>
    <property type="match status" value="1"/>
</dbReference>
<dbReference type="OrthoDB" id="9815923at2"/>
<protein>
    <submittedName>
        <fullName evidence="1">Uncharacterized protein</fullName>
    </submittedName>
</protein>
<evidence type="ECO:0000313" key="1">
    <source>
        <dbReference type="EMBL" id="BBZ40913.1"/>
    </source>
</evidence>
<keyword evidence="2" id="KW-1185">Reference proteome</keyword>
<dbReference type="SUPFAM" id="SSF48452">
    <property type="entry name" value="TPR-like"/>
    <property type="match status" value="1"/>
</dbReference>
<dbReference type="InterPro" id="IPR011990">
    <property type="entry name" value="TPR-like_helical_dom_sf"/>
</dbReference>